<keyword evidence="2" id="KW-1185">Reference proteome</keyword>
<reference evidence="1" key="1">
    <citation type="journal article" date="2019" name="bioRxiv">
        <title>The Genome of the Zebra Mussel, Dreissena polymorpha: A Resource for Invasive Species Research.</title>
        <authorList>
            <person name="McCartney M.A."/>
            <person name="Auch B."/>
            <person name="Kono T."/>
            <person name="Mallez S."/>
            <person name="Zhang Y."/>
            <person name="Obille A."/>
            <person name="Becker A."/>
            <person name="Abrahante J.E."/>
            <person name="Garbe J."/>
            <person name="Badalamenti J.P."/>
            <person name="Herman A."/>
            <person name="Mangelson H."/>
            <person name="Liachko I."/>
            <person name="Sullivan S."/>
            <person name="Sone E.D."/>
            <person name="Koren S."/>
            <person name="Silverstein K.A.T."/>
            <person name="Beckman K.B."/>
            <person name="Gohl D.M."/>
        </authorList>
    </citation>
    <scope>NUCLEOTIDE SEQUENCE</scope>
    <source>
        <strain evidence="1">Duluth1</strain>
        <tissue evidence="1">Whole animal</tissue>
    </source>
</reference>
<dbReference type="Proteomes" id="UP000828390">
    <property type="component" value="Unassembled WGS sequence"/>
</dbReference>
<comment type="caution">
    <text evidence="1">The sequence shown here is derived from an EMBL/GenBank/DDBJ whole genome shotgun (WGS) entry which is preliminary data.</text>
</comment>
<gene>
    <name evidence="1" type="ORF">DPMN_029927</name>
</gene>
<dbReference type="EMBL" id="JAIWYP010000002">
    <property type="protein sequence ID" value="KAH3866804.1"/>
    <property type="molecule type" value="Genomic_DNA"/>
</dbReference>
<evidence type="ECO:0000313" key="1">
    <source>
        <dbReference type="EMBL" id="KAH3866804.1"/>
    </source>
</evidence>
<proteinExistence type="predicted"/>
<name>A0A9D4RFW9_DREPO</name>
<reference evidence="1" key="2">
    <citation type="submission" date="2020-11" db="EMBL/GenBank/DDBJ databases">
        <authorList>
            <person name="McCartney M.A."/>
            <person name="Auch B."/>
            <person name="Kono T."/>
            <person name="Mallez S."/>
            <person name="Becker A."/>
            <person name="Gohl D.M."/>
            <person name="Silverstein K.A.T."/>
            <person name="Koren S."/>
            <person name="Bechman K.B."/>
            <person name="Herman A."/>
            <person name="Abrahante J.E."/>
            <person name="Garbe J."/>
        </authorList>
    </citation>
    <scope>NUCLEOTIDE SEQUENCE</scope>
    <source>
        <strain evidence="1">Duluth1</strain>
        <tissue evidence="1">Whole animal</tissue>
    </source>
</reference>
<dbReference type="AlphaFoldDB" id="A0A9D4RFW9"/>
<accession>A0A9D4RFW9</accession>
<protein>
    <submittedName>
        <fullName evidence="1">Uncharacterized protein</fullName>
    </submittedName>
</protein>
<sequence>MHTTIASGKVRRRMQNLSLPHYSRQIGPLYFLTLRKIKIFGVRLNFLIDEDQTIGMDGKTSHHPDAYFRFDQSKPGIVTAKIQHDGEEKELQILKNLTFLFQNVERPHSCRPPAILAPIPSKDYFFGN</sequence>
<evidence type="ECO:0000313" key="2">
    <source>
        <dbReference type="Proteomes" id="UP000828390"/>
    </source>
</evidence>
<organism evidence="1 2">
    <name type="scientific">Dreissena polymorpha</name>
    <name type="common">Zebra mussel</name>
    <name type="synonym">Mytilus polymorpha</name>
    <dbReference type="NCBI Taxonomy" id="45954"/>
    <lineage>
        <taxon>Eukaryota</taxon>
        <taxon>Metazoa</taxon>
        <taxon>Spiralia</taxon>
        <taxon>Lophotrochozoa</taxon>
        <taxon>Mollusca</taxon>
        <taxon>Bivalvia</taxon>
        <taxon>Autobranchia</taxon>
        <taxon>Heteroconchia</taxon>
        <taxon>Euheterodonta</taxon>
        <taxon>Imparidentia</taxon>
        <taxon>Neoheterodontei</taxon>
        <taxon>Myida</taxon>
        <taxon>Dreissenoidea</taxon>
        <taxon>Dreissenidae</taxon>
        <taxon>Dreissena</taxon>
    </lineage>
</organism>